<dbReference type="EMBL" id="BAAALD010000024">
    <property type="protein sequence ID" value="GAA1084471.1"/>
    <property type="molecule type" value="Genomic_DNA"/>
</dbReference>
<feature type="domain" description="4Fe-4S ferredoxin-type" evidence="1">
    <location>
        <begin position="11"/>
        <end position="40"/>
    </location>
</feature>
<evidence type="ECO:0000259" key="1">
    <source>
        <dbReference type="PROSITE" id="PS51379"/>
    </source>
</evidence>
<keyword evidence="3" id="KW-1185">Reference proteome</keyword>
<dbReference type="SUPFAM" id="SSF54862">
    <property type="entry name" value="4Fe-4S ferredoxins"/>
    <property type="match status" value="1"/>
</dbReference>
<organism evidence="2 3">
    <name type="scientific">Kitasatospora arboriphila</name>
    <dbReference type="NCBI Taxonomy" id="258052"/>
    <lineage>
        <taxon>Bacteria</taxon>
        <taxon>Bacillati</taxon>
        <taxon>Actinomycetota</taxon>
        <taxon>Actinomycetes</taxon>
        <taxon>Kitasatosporales</taxon>
        <taxon>Streptomycetaceae</taxon>
        <taxon>Kitasatospora</taxon>
    </lineage>
</organism>
<proteinExistence type="predicted"/>
<protein>
    <recommendedName>
        <fullName evidence="1">4Fe-4S ferredoxin-type domain-containing protein</fullName>
    </recommendedName>
</protein>
<dbReference type="Gene3D" id="3.30.70.20">
    <property type="match status" value="1"/>
</dbReference>
<gene>
    <name evidence="2" type="ORF">GCM10009663_30110</name>
</gene>
<dbReference type="PROSITE" id="PS51379">
    <property type="entry name" value="4FE4S_FER_2"/>
    <property type="match status" value="1"/>
</dbReference>
<evidence type="ECO:0000313" key="3">
    <source>
        <dbReference type="Proteomes" id="UP001499987"/>
    </source>
</evidence>
<comment type="caution">
    <text evidence="2">The sequence shown here is derived from an EMBL/GenBank/DDBJ whole genome shotgun (WGS) entry which is preliminary data.</text>
</comment>
<evidence type="ECO:0000313" key="2">
    <source>
        <dbReference type="EMBL" id="GAA1084471.1"/>
    </source>
</evidence>
<dbReference type="Pfam" id="PF13370">
    <property type="entry name" value="Fer4_13"/>
    <property type="match status" value="1"/>
</dbReference>
<dbReference type="Proteomes" id="UP001499987">
    <property type="component" value="Unassembled WGS sequence"/>
</dbReference>
<dbReference type="RefSeq" id="WP_344624102.1">
    <property type="nucleotide sequence ID" value="NZ_BAAALD010000024.1"/>
</dbReference>
<dbReference type="InterPro" id="IPR017896">
    <property type="entry name" value="4Fe4S_Fe-S-bd"/>
</dbReference>
<name>A0ABP4E1R2_9ACTN</name>
<accession>A0ABP4E1R2</accession>
<reference evidence="3" key="1">
    <citation type="journal article" date="2019" name="Int. J. Syst. Evol. Microbiol.">
        <title>The Global Catalogue of Microorganisms (GCM) 10K type strain sequencing project: providing services to taxonomists for standard genome sequencing and annotation.</title>
        <authorList>
            <consortium name="The Broad Institute Genomics Platform"/>
            <consortium name="The Broad Institute Genome Sequencing Center for Infectious Disease"/>
            <person name="Wu L."/>
            <person name="Ma J."/>
        </authorList>
    </citation>
    <scope>NUCLEOTIDE SEQUENCE [LARGE SCALE GENOMIC DNA]</scope>
    <source>
        <strain evidence="3">JCM 13002</strain>
    </source>
</reference>
<sequence>MSTAAGDAGALEVRVDRIRCVGTGLCAAAAPADVLIGPDGRAVPRHARAEASDRLTEAAEMCPTEALTVHLAATGELVAPLD</sequence>